<proteinExistence type="predicted"/>
<dbReference type="OrthoDB" id="4427956at2"/>
<evidence type="ECO:0000313" key="2">
    <source>
        <dbReference type="Proteomes" id="UP000185434"/>
    </source>
</evidence>
<accession>A0A1L7CRG3</accession>
<dbReference type="AlphaFoldDB" id="A0A1L7CRG3"/>
<protein>
    <submittedName>
        <fullName evidence="1">Uncharacterized protein</fullName>
    </submittedName>
</protein>
<dbReference type="Proteomes" id="UP000185434">
    <property type="component" value="Chromosome"/>
</dbReference>
<sequence>MSGGAAGNLPQVDYAFADATDTVCGTVDGAKVTAYGPTSCGFAMAVGQQALVPGTWGPGVAPDPTVTRPWGATTVTATGPATGETYALDCSSGTAHNAVGCKGGNGANVIFEKNTYGGLMYLLR</sequence>
<dbReference type="EMBL" id="CP009247">
    <property type="protein sequence ID" value="APT88445.1"/>
    <property type="molecule type" value="Genomic_DNA"/>
</dbReference>
<gene>
    <name evidence="1" type="ORF">CFRA_03190</name>
</gene>
<evidence type="ECO:0000313" key="1">
    <source>
        <dbReference type="EMBL" id="APT88445.1"/>
    </source>
</evidence>
<dbReference type="RefSeq" id="WP_075663422.1">
    <property type="nucleotide sequence ID" value="NZ_CP009247.1"/>
</dbReference>
<keyword evidence="2" id="KW-1185">Reference proteome</keyword>
<reference evidence="1 2" key="1">
    <citation type="submission" date="2014-08" db="EMBL/GenBank/DDBJ databases">
        <title>Complete genome sequence of Corynebacterium frankenforstense ST18(T) (=DSM 45800(T)), isolated from raw cow milk.</title>
        <authorList>
            <person name="Ruckert C."/>
            <person name="Albersmeier A."/>
            <person name="Winkler A."/>
            <person name="Lipski A."/>
            <person name="Kalinowski J."/>
        </authorList>
    </citation>
    <scope>NUCLEOTIDE SEQUENCE [LARGE SCALE GENOMIC DNA]</scope>
    <source>
        <strain evidence="1 2">ST18</strain>
    </source>
</reference>
<organism evidence="1 2">
    <name type="scientific">Corynebacterium frankenforstense DSM 45800</name>
    <dbReference type="NCBI Taxonomy" id="1437875"/>
    <lineage>
        <taxon>Bacteria</taxon>
        <taxon>Bacillati</taxon>
        <taxon>Actinomycetota</taxon>
        <taxon>Actinomycetes</taxon>
        <taxon>Mycobacteriales</taxon>
        <taxon>Corynebacteriaceae</taxon>
        <taxon>Corynebacterium</taxon>
    </lineage>
</organism>
<dbReference type="KEGG" id="cfk:CFRA_03190"/>
<dbReference type="STRING" id="1437875.CFRA_03190"/>
<name>A0A1L7CRG3_9CORY</name>